<dbReference type="Pfam" id="PF12937">
    <property type="entry name" value="F-box-like"/>
    <property type="match status" value="1"/>
</dbReference>
<evidence type="ECO:0000259" key="1">
    <source>
        <dbReference type="Pfam" id="PF12937"/>
    </source>
</evidence>
<comment type="caution">
    <text evidence="2">The sequence shown here is derived from an EMBL/GenBank/DDBJ whole genome shotgun (WGS) entry which is preliminary data.</text>
</comment>
<dbReference type="InterPro" id="IPR001810">
    <property type="entry name" value="F-box_dom"/>
</dbReference>
<evidence type="ECO:0000313" key="2">
    <source>
        <dbReference type="EMBL" id="KAH8993949.1"/>
    </source>
</evidence>
<reference evidence="2" key="1">
    <citation type="submission" date="2022-01" db="EMBL/GenBank/DDBJ databases">
        <title>Comparative genomics reveals a dynamic genome evolution in the ectomycorrhizal milk-cap (Lactarius) mushrooms.</title>
        <authorList>
            <consortium name="DOE Joint Genome Institute"/>
            <person name="Lebreton A."/>
            <person name="Tang N."/>
            <person name="Kuo A."/>
            <person name="LaButti K."/>
            <person name="Drula E."/>
            <person name="Barry K."/>
            <person name="Clum A."/>
            <person name="Lipzen A."/>
            <person name="Mousain D."/>
            <person name="Ng V."/>
            <person name="Wang R."/>
            <person name="Wang X."/>
            <person name="Dai Y."/>
            <person name="Henrissat B."/>
            <person name="Grigoriev I.V."/>
            <person name="Guerin-Laguette A."/>
            <person name="Yu F."/>
            <person name="Martin F.M."/>
        </authorList>
    </citation>
    <scope>NUCLEOTIDE SEQUENCE</scope>
    <source>
        <strain evidence="2">QP</strain>
    </source>
</reference>
<dbReference type="InterPro" id="IPR036047">
    <property type="entry name" value="F-box-like_dom_sf"/>
</dbReference>
<accession>A0AAD4LJ24</accession>
<name>A0AAD4LJ24_9AGAM</name>
<dbReference type="InterPro" id="IPR032675">
    <property type="entry name" value="LRR_dom_sf"/>
</dbReference>
<dbReference type="AlphaFoldDB" id="A0AAD4LJ24"/>
<sequence>MNLSQENSREYQRQAIDDEIRSLVEEYIRALRTLSHRRNALAPISSLPSEILATIFSFLRLPTSGTSPLGRETDYDLSWLHVTHVCHEWREVALDHPFFWSHVDFTTLTPAGATEILARAKSVPLYLEAYIPDDRRVSTFEKELQVHVSRICHLAIRAEPTRLQGVLKGLVSPAPTLEYLSLSGEKQWRIDGLQFVPVPVTLFDGSTPRLSRLELRYCDISWKSPFLRGLKHLKISRLSADAISRLSFWLDALDEMPQLKTLTLHLASPTTSSFPFDVEPLTSLYLTAFSRHRNGGDVQRVLPYIARHAHGPQDTRPLQSAFIQCDCDSSSKGANILAWPVPDIDVKVQDLPTWSDTALSPRLKLSIRSKEWSSSDIDIEVLRAAMEALPLDSFVMTAQCIYLRYRYSARTRHLSAQFWLPHILKWPFLQRVQLGMSTEQGFITMLLEGNGERGSPLLPSLTELVLEKIELENRWTLRLCDALMRRVEQGVPLEIVDLRACWNGNPAAVPLLSEIVVDVLGPVKNSKENDQIRNMWNPVVCGLNDYNSGVEDDSETDGDE</sequence>
<protein>
    <recommendedName>
        <fullName evidence="1">F-box domain-containing protein</fullName>
    </recommendedName>
</protein>
<gene>
    <name evidence="2" type="ORF">EDB92DRAFT_1944230</name>
</gene>
<dbReference type="Gene3D" id="3.80.10.10">
    <property type="entry name" value="Ribonuclease Inhibitor"/>
    <property type="match status" value="1"/>
</dbReference>
<dbReference type="EMBL" id="JAKELL010000016">
    <property type="protein sequence ID" value="KAH8993949.1"/>
    <property type="molecule type" value="Genomic_DNA"/>
</dbReference>
<evidence type="ECO:0000313" key="3">
    <source>
        <dbReference type="Proteomes" id="UP001201163"/>
    </source>
</evidence>
<proteinExistence type="predicted"/>
<feature type="domain" description="F-box" evidence="1">
    <location>
        <begin position="44"/>
        <end position="105"/>
    </location>
</feature>
<keyword evidence="3" id="KW-1185">Reference proteome</keyword>
<dbReference type="Gene3D" id="1.20.1280.50">
    <property type="match status" value="1"/>
</dbReference>
<dbReference type="SUPFAM" id="SSF81383">
    <property type="entry name" value="F-box domain"/>
    <property type="match status" value="1"/>
</dbReference>
<dbReference type="Proteomes" id="UP001201163">
    <property type="component" value="Unassembled WGS sequence"/>
</dbReference>
<dbReference type="SUPFAM" id="SSF52047">
    <property type="entry name" value="RNI-like"/>
    <property type="match status" value="1"/>
</dbReference>
<organism evidence="2 3">
    <name type="scientific">Lactarius akahatsu</name>
    <dbReference type="NCBI Taxonomy" id="416441"/>
    <lineage>
        <taxon>Eukaryota</taxon>
        <taxon>Fungi</taxon>
        <taxon>Dikarya</taxon>
        <taxon>Basidiomycota</taxon>
        <taxon>Agaricomycotina</taxon>
        <taxon>Agaricomycetes</taxon>
        <taxon>Russulales</taxon>
        <taxon>Russulaceae</taxon>
        <taxon>Lactarius</taxon>
    </lineage>
</organism>